<evidence type="ECO:0000256" key="1">
    <source>
        <dbReference type="SAM" id="MobiDB-lite"/>
    </source>
</evidence>
<evidence type="ECO:0000313" key="2">
    <source>
        <dbReference type="EMBL" id="TNN87546.1"/>
    </source>
</evidence>
<organism evidence="2 3">
    <name type="scientific">Liparis tanakae</name>
    <name type="common">Tanaka's snailfish</name>
    <dbReference type="NCBI Taxonomy" id="230148"/>
    <lineage>
        <taxon>Eukaryota</taxon>
        <taxon>Metazoa</taxon>
        <taxon>Chordata</taxon>
        <taxon>Craniata</taxon>
        <taxon>Vertebrata</taxon>
        <taxon>Euteleostomi</taxon>
        <taxon>Actinopterygii</taxon>
        <taxon>Neopterygii</taxon>
        <taxon>Teleostei</taxon>
        <taxon>Neoteleostei</taxon>
        <taxon>Acanthomorphata</taxon>
        <taxon>Eupercaria</taxon>
        <taxon>Perciformes</taxon>
        <taxon>Cottioidei</taxon>
        <taxon>Cottales</taxon>
        <taxon>Liparidae</taxon>
        <taxon>Liparis</taxon>
    </lineage>
</organism>
<feature type="compositionally biased region" description="Polar residues" evidence="1">
    <location>
        <begin position="112"/>
        <end position="133"/>
    </location>
</feature>
<dbReference type="EMBL" id="SRLO01000010">
    <property type="protein sequence ID" value="TNN87546.1"/>
    <property type="molecule type" value="Genomic_DNA"/>
</dbReference>
<feature type="region of interest" description="Disordered" evidence="1">
    <location>
        <begin position="104"/>
        <end position="140"/>
    </location>
</feature>
<accession>A0A4Z2JBH0</accession>
<dbReference type="Proteomes" id="UP000314294">
    <property type="component" value="Unassembled WGS sequence"/>
</dbReference>
<name>A0A4Z2JBH0_9TELE</name>
<gene>
    <name evidence="2" type="ORF">EYF80_002263</name>
</gene>
<comment type="caution">
    <text evidence="2">The sequence shown here is derived from an EMBL/GenBank/DDBJ whole genome shotgun (WGS) entry which is preliminary data.</text>
</comment>
<reference evidence="2 3" key="1">
    <citation type="submission" date="2019-03" db="EMBL/GenBank/DDBJ databases">
        <title>First draft genome of Liparis tanakae, snailfish: a comprehensive survey of snailfish specific genes.</title>
        <authorList>
            <person name="Kim W."/>
            <person name="Song I."/>
            <person name="Jeong J.-H."/>
            <person name="Kim D."/>
            <person name="Kim S."/>
            <person name="Ryu S."/>
            <person name="Song J.Y."/>
            <person name="Lee S.K."/>
        </authorList>
    </citation>
    <scope>NUCLEOTIDE SEQUENCE [LARGE SCALE GENOMIC DNA]</scope>
    <source>
        <tissue evidence="2">Muscle</tissue>
    </source>
</reference>
<dbReference type="AlphaFoldDB" id="A0A4Z2JBH0"/>
<proteinExistence type="predicted"/>
<evidence type="ECO:0000313" key="3">
    <source>
        <dbReference type="Proteomes" id="UP000314294"/>
    </source>
</evidence>
<sequence length="140" mass="15248">MLCLGDAVPPLPLVSVSYVALSEPYLHGTTFTWLEPSRVENVCIFIKQWTCKAQVSGYAHCFLSRSLSALTSLHTGPGGALHSDGQCQTGDMDMDAAIKVRKEPLSERSDLSPLSTDQVILPSVQQRRPSSPQEHSDPLI</sequence>
<protein>
    <submittedName>
        <fullName evidence="2">Uncharacterized protein</fullName>
    </submittedName>
</protein>
<keyword evidence="3" id="KW-1185">Reference proteome</keyword>